<evidence type="ECO:0008006" key="4">
    <source>
        <dbReference type="Google" id="ProtNLM"/>
    </source>
</evidence>
<dbReference type="PANTHER" id="PTHR46401">
    <property type="entry name" value="GLYCOSYLTRANSFERASE WBBK-RELATED"/>
    <property type="match status" value="1"/>
</dbReference>
<keyword evidence="1" id="KW-0808">Transferase</keyword>
<dbReference type="GO" id="GO:0009103">
    <property type="term" value="P:lipopolysaccharide biosynthetic process"/>
    <property type="evidence" value="ECO:0007669"/>
    <property type="project" value="TreeGrafter"/>
</dbReference>
<dbReference type="GO" id="GO:0016757">
    <property type="term" value="F:glycosyltransferase activity"/>
    <property type="evidence" value="ECO:0007669"/>
    <property type="project" value="TreeGrafter"/>
</dbReference>
<accession>A0A4R7KTB4</accession>
<evidence type="ECO:0000313" key="3">
    <source>
        <dbReference type="Proteomes" id="UP000295325"/>
    </source>
</evidence>
<dbReference type="PANTHER" id="PTHR46401:SF2">
    <property type="entry name" value="GLYCOSYLTRANSFERASE WBBK-RELATED"/>
    <property type="match status" value="1"/>
</dbReference>
<dbReference type="Proteomes" id="UP000295325">
    <property type="component" value="Unassembled WGS sequence"/>
</dbReference>
<keyword evidence="3" id="KW-1185">Reference proteome</keyword>
<evidence type="ECO:0000256" key="1">
    <source>
        <dbReference type="ARBA" id="ARBA00022679"/>
    </source>
</evidence>
<name>A0A4R7KTB4_9CLOT</name>
<sequence length="84" mass="9436">MACGCPTVVSNLSSLLEICSDASFYVNLYDLECIAEGIERVIEDENLKDTLIQKGFLRVKNFSWGKSAKEHIRAILELINRNSV</sequence>
<dbReference type="EMBL" id="SOAZ01000002">
    <property type="protein sequence ID" value="TDT63327.1"/>
    <property type="molecule type" value="Genomic_DNA"/>
</dbReference>
<dbReference type="SUPFAM" id="SSF53756">
    <property type="entry name" value="UDP-Glycosyltransferase/glycogen phosphorylase"/>
    <property type="match status" value="1"/>
</dbReference>
<gene>
    <name evidence="2" type="ORF">EDD71_10287</name>
</gene>
<reference evidence="2 3" key="1">
    <citation type="submission" date="2019-03" db="EMBL/GenBank/DDBJ databases">
        <title>Genomic Encyclopedia of Type Strains, Phase IV (KMG-IV): sequencing the most valuable type-strain genomes for metagenomic binning, comparative biology and taxonomic classification.</title>
        <authorList>
            <person name="Goeker M."/>
        </authorList>
    </citation>
    <scope>NUCLEOTIDE SEQUENCE [LARGE SCALE GENOMIC DNA]</scope>
    <source>
        <strain evidence="2 3">DSM 24455</strain>
    </source>
</reference>
<evidence type="ECO:0000313" key="2">
    <source>
        <dbReference type="EMBL" id="TDT63327.1"/>
    </source>
</evidence>
<protein>
    <recommendedName>
        <fullName evidence="4">Glycosyl transferase family 1</fullName>
    </recommendedName>
</protein>
<dbReference type="Gene3D" id="3.40.50.2000">
    <property type="entry name" value="Glycogen Phosphorylase B"/>
    <property type="match status" value="1"/>
</dbReference>
<proteinExistence type="predicted"/>
<dbReference type="AlphaFoldDB" id="A0A4R7KTB4"/>
<organism evidence="2 3">
    <name type="scientific">Fonticella tunisiensis</name>
    <dbReference type="NCBI Taxonomy" id="1096341"/>
    <lineage>
        <taxon>Bacteria</taxon>
        <taxon>Bacillati</taxon>
        <taxon>Bacillota</taxon>
        <taxon>Clostridia</taxon>
        <taxon>Eubacteriales</taxon>
        <taxon>Clostridiaceae</taxon>
        <taxon>Fonticella</taxon>
    </lineage>
</organism>
<comment type="caution">
    <text evidence="2">The sequence shown here is derived from an EMBL/GenBank/DDBJ whole genome shotgun (WGS) entry which is preliminary data.</text>
</comment>